<dbReference type="EMBL" id="LJCR01000297">
    <property type="protein sequence ID" value="KPV53270.1"/>
    <property type="molecule type" value="Genomic_DNA"/>
</dbReference>
<dbReference type="AlphaFoldDB" id="A0A0P9HEU2"/>
<accession>A0A0P9HEU2</accession>
<evidence type="ECO:0000313" key="1">
    <source>
        <dbReference type="EMBL" id="KPV53270.1"/>
    </source>
</evidence>
<proteinExistence type="predicted"/>
<dbReference type="Proteomes" id="UP000050509">
    <property type="component" value="Unassembled WGS sequence"/>
</dbReference>
<reference evidence="1 2" key="1">
    <citation type="submission" date="2015-09" db="EMBL/GenBank/DDBJ databases">
        <title>Draft genome sequence of Kouleothrix aurantiaca JCM 19913.</title>
        <authorList>
            <person name="Hemp J."/>
        </authorList>
    </citation>
    <scope>NUCLEOTIDE SEQUENCE [LARGE SCALE GENOMIC DNA]</scope>
    <source>
        <strain evidence="1 2">COM-B</strain>
    </source>
</reference>
<evidence type="ECO:0000313" key="2">
    <source>
        <dbReference type="Proteomes" id="UP000050509"/>
    </source>
</evidence>
<comment type="caution">
    <text evidence="1">The sequence shown here is derived from an EMBL/GenBank/DDBJ whole genome shotgun (WGS) entry which is preliminary data.</text>
</comment>
<keyword evidence="2" id="KW-1185">Reference proteome</keyword>
<protein>
    <submittedName>
        <fullName evidence="1">Uncharacterized protein</fullName>
    </submittedName>
</protein>
<organism evidence="1 2">
    <name type="scientific">Kouleothrix aurantiaca</name>
    <dbReference type="NCBI Taxonomy" id="186479"/>
    <lineage>
        <taxon>Bacteria</taxon>
        <taxon>Bacillati</taxon>
        <taxon>Chloroflexota</taxon>
        <taxon>Chloroflexia</taxon>
        <taxon>Chloroflexales</taxon>
        <taxon>Roseiflexineae</taxon>
        <taxon>Roseiflexaceae</taxon>
        <taxon>Kouleothrix</taxon>
    </lineage>
</organism>
<sequence>MHYGTVGISGDIAIRCAAILSLKEIDRVAAQRVGWIGTFDGTLDDSSMYFDLGTSEYRQKCQAQQWNAPNQSKNDR</sequence>
<name>A0A0P9HEU2_9CHLR</name>
<gene>
    <name evidence="1" type="ORF">SE17_10620</name>
</gene>